<dbReference type="InterPro" id="IPR005119">
    <property type="entry name" value="LysR_subst-bd"/>
</dbReference>
<dbReference type="InterPro" id="IPR000847">
    <property type="entry name" value="LysR_HTH_N"/>
</dbReference>
<comment type="similarity">
    <text evidence="1">Belongs to the LysR transcriptional regulatory family.</text>
</comment>
<gene>
    <name evidence="6" type="ORF">CBEIBR21_17765</name>
</gene>
<keyword evidence="2" id="KW-0805">Transcription regulation</keyword>
<dbReference type="Proteomes" id="UP000190959">
    <property type="component" value="Unassembled WGS sequence"/>
</dbReference>
<dbReference type="PANTHER" id="PTHR30126:SF40">
    <property type="entry name" value="HTH-TYPE TRANSCRIPTIONAL REGULATOR GLTR"/>
    <property type="match status" value="1"/>
</dbReference>
<accession>A0A1S9N3U0</accession>
<sequence length="291" mass="33926">MLDFRINTFLTVCEYMNFTKAAETLRITQPAVSQHIKYLENTYNAKLFEYEGKKIKLTKVGELVYQISITMKHDEEYLKGKIKEEQLGITSIKFGATLTIGEFILPSKLNSYLNKNKNMKITMIVENTKELLYKLEHGEIDFALVEGYFIKSEYDYVVYSKENYICVAGKNYKFKKQPQALEDLFGETLIIREKGSGTRDIFEKNLEEQNLTINDFSKVIEIGNINSIKYLVKNNHGITTLYEAAVKKELENGTLQKVEVSDLQKNHNFYFIWRKNSAFEALYLEILEELK</sequence>
<dbReference type="SUPFAM" id="SSF46785">
    <property type="entry name" value="Winged helix' DNA-binding domain"/>
    <property type="match status" value="1"/>
</dbReference>
<name>A0A1S9N3U0_CLOBE</name>
<organism evidence="6 7">
    <name type="scientific">Clostridium beijerinckii</name>
    <name type="common">Clostridium MP</name>
    <dbReference type="NCBI Taxonomy" id="1520"/>
    <lineage>
        <taxon>Bacteria</taxon>
        <taxon>Bacillati</taxon>
        <taxon>Bacillota</taxon>
        <taxon>Clostridia</taxon>
        <taxon>Eubacteriales</taxon>
        <taxon>Clostridiaceae</taxon>
        <taxon>Clostridium</taxon>
    </lineage>
</organism>
<evidence type="ECO:0000256" key="1">
    <source>
        <dbReference type="ARBA" id="ARBA00009437"/>
    </source>
</evidence>
<dbReference type="PANTHER" id="PTHR30126">
    <property type="entry name" value="HTH-TYPE TRANSCRIPTIONAL REGULATOR"/>
    <property type="match status" value="1"/>
</dbReference>
<dbReference type="PRINTS" id="PR00039">
    <property type="entry name" value="HTHLYSR"/>
</dbReference>
<keyword evidence="3" id="KW-0238">DNA-binding</keyword>
<dbReference type="PROSITE" id="PS50931">
    <property type="entry name" value="HTH_LYSR"/>
    <property type="match status" value="1"/>
</dbReference>
<evidence type="ECO:0000313" key="6">
    <source>
        <dbReference type="EMBL" id="OOP72102.1"/>
    </source>
</evidence>
<feature type="domain" description="HTH lysR-type" evidence="5">
    <location>
        <begin position="1"/>
        <end position="58"/>
    </location>
</feature>
<comment type="caution">
    <text evidence="6">The sequence shown here is derived from an EMBL/GenBank/DDBJ whole genome shotgun (WGS) entry which is preliminary data.</text>
</comment>
<evidence type="ECO:0000313" key="7">
    <source>
        <dbReference type="Proteomes" id="UP000190959"/>
    </source>
</evidence>
<dbReference type="Gene3D" id="1.10.10.10">
    <property type="entry name" value="Winged helix-like DNA-binding domain superfamily/Winged helix DNA-binding domain"/>
    <property type="match status" value="1"/>
</dbReference>
<proteinExistence type="inferred from homology"/>
<dbReference type="AlphaFoldDB" id="A0A1S9N3U0"/>
<dbReference type="InterPro" id="IPR036388">
    <property type="entry name" value="WH-like_DNA-bd_sf"/>
</dbReference>
<keyword evidence="4" id="KW-0804">Transcription</keyword>
<dbReference type="GO" id="GO:0000976">
    <property type="term" value="F:transcription cis-regulatory region binding"/>
    <property type="evidence" value="ECO:0007669"/>
    <property type="project" value="TreeGrafter"/>
</dbReference>
<dbReference type="InterPro" id="IPR036390">
    <property type="entry name" value="WH_DNA-bd_sf"/>
</dbReference>
<dbReference type="Pfam" id="PF00126">
    <property type="entry name" value="HTH_1"/>
    <property type="match status" value="1"/>
</dbReference>
<dbReference type="Gene3D" id="3.40.190.10">
    <property type="entry name" value="Periplasmic binding protein-like II"/>
    <property type="match status" value="2"/>
</dbReference>
<dbReference type="GO" id="GO:0003700">
    <property type="term" value="F:DNA-binding transcription factor activity"/>
    <property type="evidence" value="ECO:0007669"/>
    <property type="project" value="InterPro"/>
</dbReference>
<dbReference type="EMBL" id="MWMH01000006">
    <property type="protein sequence ID" value="OOP72102.1"/>
    <property type="molecule type" value="Genomic_DNA"/>
</dbReference>
<evidence type="ECO:0000256" key="3">
    <source>
        <dbReference type="ARBA" id="ARBA00023125"/>
    </source>
</evidence>
<evidence type="ECO:0000256" key="4">
    <source>
        <dbReference type="ARBA" id="ARBA00023163"/>
    </source>
</evidence>
<evidence type="ECO:0000259" key="5">
    <source>
        <dbReference type="PROSITE" id="PS50931"/>
    </source>
</evidence>
<dbReference type="Pfam" id="PF03466">
    <property type="entry name" value="LysR_substrate"/>
    <property type="match status" value="1"/>
</dbReference>
<reference evidence="6 7" key="1">
    <citation type="submission" date="2017-02" db="EMBL/GenBank/DDBJ databases">
        <title>Genome sequence of Clostridium beijerinckii Br21.</title>
        <authorList>
            <person name="Fonseca B.C."/>
            <person name="Guazzaroni M.E."/>
            <person name="Riano-Pachon D.M."/>
            <person name="Reginatto V."/>
        </authorList>
    </citation>
    <scope>NUCLEOTIDE SEQUENCE [LARGE SCALE GENOMIC DNA]</scope>
    <source>
        <strain evidence="6 7">Br21</strain>
    </source>
</reference>
<dbReference type="RefSeq" id="WP_078116495.1">
    <property type="nucleotide sequence ID" value="NZ_MWMH01000006.1"/>
</dbReference>
<dbReference type="SUPFAM" id="SSF53850">
    <property type="entry name" value="Periplasmic binding protein-like II"/>
    <property type="match status" value="1"/>
</dbReference>
<evidence type="ECO:0000256" key="2">
    <source>
        <dbReference type="ARBA" id="ARBA00023015"/>
    </source>
</evidence>
<protein>
    <submittedName>
        <fullName evidence="6">LysR family transcriptional regulator</fullName>
    </submittedName>
</protein>